<sequence length="110" mass="12923">MDDVAAHVSQQIRIIRKSDFSLLWQLEVTRLFKENLHGLIDEIPVVPVEWYNQSSSKIYIVVNFVDYCSRYSVPTINLCTPNRNSFEFESFMLVTTRLARFSDYPLLTQN</sequence>
<evidence type="ECO:0000313" key="1">
    <source>
        <dbReference type="EnsemblPlants" id="OMERI02G32170.3"/>
    </source>
</evidence>
<proteinExistence type="predicted"/>
<name>A0A0E0CRX8_9ORYZ</name>
<protein>
    <submittedName>
        <fullName evidence="1">Uncharacterized protein</fullName>
    </submittedName>
</protein>
<dbReference type="Proteomes" id="UP000008021">
    <property type="component" value="Chromosome 2"/>
</dbReference>
<organism evidence="1">
    <name type="scientific">Oryza meridionalis</name>
    <dbReference type="NCBI Taxonomy" id="40149"/>
    <lineage>
        <taxon>Eukaryota</taxon>
        <taxon>Viridiplantae</taxon>
        <taxon>Streptophyta</taxon>
        <taxon>Embryophyta</taxon>
        <taxon>Tracheophyta</taxon>
        <taxon>Spermatophyta</taxon>
        <taxon>Magnoliopsida</taxon>
        <taxon>Liliopsida</taxon>
        <taxon>Poales</taxon>
        <taxon>Poaceae</taxon>
        <taxon>BOP clade</taxon>
        <taxon>Oryzoideae</taxon>
        <taxon>Oryzeae</taxon>
        <taxon>Oryzinae</taxon>
        <taxon>Oryza</taxon>
    </lineage>
</organism>
<dbReference type="EnsemblPlants" id="OMERI02G32170.3">
    <property type="protein sequence ID" value="OMERI02G32170.3"/>
    <property type="gene ID" value="OMERI02G32170"/>
</dbReference>
<dbReference type="HOGENOM" id="CLU_2175020_0_0_1"/>
<dbReference type="AlphaFoldDB" id="A0A0E0CRX8"/>
<reference evidence="1" key="2">
    <citation type="submission" date="2018-05" db="EMBL/GenBank/DDBJ databases">
        <title>OmerRS3 (Oryza meridionalis Reference Sequence Version 3).</title>
        <authorList>
            <person name="Zhang J."/>
            <person name="Kudrna D."/>
            <person name="Lee S."/>
            <person name="Talag J."/>
            <person name="Welchert J."/>
            <person name="Wing R.A."/>
        </authorList>
    </citation>
    <scope>NUCLEOTIDE SEQUENCE [LARGE SCALE GENOMIC DNA]</scope>
    <source>
        <strain evidence="1">cv. OR44</strain>
    </source>
</reference>
<dbReference type="Gramene" id="OMERI02G32170.3">
    <property type="protein sequence ID" value="OMERI02G32170.3"/>
    <property type="gene ID" value="OMERI02G32170"/>
</dbReference>
<reference evidence="1" key="1">
    <citation type="submission" date="2015-04" db="UniProtKB">
        <authorList>
            <consortium name="EnsemblPlants"/>
        </authorList>
    </citation>
    <scope>IDENTIFICATION</scope>
</reference>
<accession>A0A0E0CRX8</accession>
<evidence type="ECO:0000313" key="2">
    <source>
        <dbReference type="Proteomes" id="UP000008021"/>
    </source>
</evidence>
<keyword evidence="2" id="KW-1185">Reference proteome</keyword>